<organism evidence="2">
    <name type="scientific">Anopheles braziliensis</name>
    <dbReference type="NCBI Taxonomy" id="58242"/>
    <lineage>
        <taxon>Eukaryota</taxon>
        <taxon>Metazoa</taxon>
        <taxon>Ecdysozoa</taxon>
        <taxon>Arthropoda</taxon>
        <taxon>Hexapoda</taxon>
        <taxon>Insecta</taxon>
        <taxon>Pterygota</taxon>
        <taxon>Neoptera</taxon>
        <taxon>Endopterygota</taxon>
        <taxon>Diptera</taxon>
        <taxon>Nematocera</taxon>
        <taxon>Culicoidea</taxon>
        <taxon>Culicidae</taxon>
        <taxon>Anophelinae</taxon>
        <taxon>Anopheles</taxon>
    </lineage>
</organism>
<dbReference type="AlphaFoldDB" id="A0A2M3ZWU3"/>
<keyword evidence="1" id="KW-1133">Transmembrane helix</keyword>
<accession>A0A2M3ZWU3</accession>
<sequence>MGLLVSLLSGIVGISNYIAWLLLVGPNATYSVVIGSRSIPDIGILFQIILWTIFFIDKHIFPIFRSESWLGNCSLKHTLDQRSTTHSQT</sequence>
<proteinExistence type="predicted"/>
<reference evidence="2" key="1">
    <citation type="submission" date="2018-01" db="EMBL/GenBank/DDBJ databases">
        <title>An insight into the sialome of Amazonian anophelines.</title>
        <authorList>
            <person name="Ribeiro J.M."/>
            <person name="Scarpassa V."/>
            <person name="Calvo E."/>
        </authorList>
    </citation>
    <scope>NUCLEOTIDE SEQUENCE</scope>
    <source>
        <tissue evidence="2">Salivary glands</tissue>
    </source>
</reference>
<keyword evidence="1" id="KW-0812">Transmembrane</keyword>
<feature type="transmembrane region" description="Helical" evidence="1">
    <location>
        <begin position="7"/>
        <end position="26"/>
    </location>
</feature>
<evidence type="ECO:0000313" key="2">
    <source>
        <dbReference type="EMBL" id="MBW32965.1"/>
    </source>
</evidence>
<feature type="transmembrane region" description="Helical" evidence="1">
    <location>
        <begin position="38"/>
        <end position="56"/>
    </location>
</feature>
<name>A0A2M3ZWU3_9DIPT</name>
<protein>
    <submittedName>
        <fullName evidence="2">Putative secreted peptide</fullName>
    </submittedName>
</protein>
<dbReference type="EMBL" id="GGFM01012214">
    <property type="protein sequence ID" value="MBW32965.1"/>
    <property type="molecule type" value="Transcribed_RNA"/>
</dbReference>
<evidence type="ECO:0000256" key="1">
    <source>
        <dbReference type="SAM" id="Phobius"/>
    </source>
</evidence>
<keyword evidence="1" id="KW-0472">Membrane</keyword>